<dbReference type="PATRIC" id="fig|572479.3.peg.1819"/>
<dbReference type="FunFam" id="3.40.30.10:FF:000010">
    <property type="entry name" value="Glutathione peroxidase"/>
    <property type="match status" value="1"/>
</dbReference>
<evidence type="ECO:0000256" key="1">
    <source>
        <dbReference type="ARBA" id="ARBA00006926"/>
    </source>
</evidence>
<evidence type="ECO:0000256" key="2">
    <source>
        <dbReference type="ARBA" id="ARBA00022559"/>
    </source>
</evidence>
<dbReference type="PIRSF" id="PIRSF000303">
    <property type="entry name" value="Glutathion_perox"/>
    <property type="match status" value="1"/>
</dbReference>
<evidence type="ECO:0000256" key="3">
    <source>
        <dbReference type="ARBA" id="ARBA00023002"/>
    </source>
</evidence>
<dbReference type="InterPro" id="IPR029759">
    <property type="entry name" value="GPX_AS"/>
</dbReference>
<dbReference type="Proteomes" id="UP000006866">
    <property type="component" value="Chromosome"/>
</dbReference>
<dbReference type="HOGENOM" id="CLU_029507_4_0_9"/>
<dbReference type="AlphaFoldDB" id="E3DQK1"/>
<keyword evidence="2 5" id="KW-0575">Peroxidase</keyword>
<sequence length="157" mass="17836">MNIYDFEAEDIRGQKIDFKDFAGKALLIVNTASECGLTPQFESLEELYQEYKDQGLEILGFPCNQFGNQDSGTNAEIKEFCQLNYGVSFKMFAKIKVNGSDAHPLFKYLKKETASLLGGIIKWNFTKFLVDREGNVVNRYAPTTDPLKIKSELEKIL</sequence>
<evidence type="ECO:0000313" key="6">
    <source>
        <dbReference type="EMBL" id="ADO77912.1"/>
    </source>
</evidence>
<dbReference type="GO" id="GO:0004601">
    <property type="term" value="F:peroxidase activity"/>
    <property type="evidence" value="ECO:0007669"/>
    <property type="project" value="UniProtKB-KW"/>
</dbReference>
<dbReference type="InterPro" id="IPR000889">
    <property type="entry name" value="Glutathione_peroxidase"/>
</dbReference>
<dbReference type="PROSITE" id="PS51355">
    <property type="entry name" value="GLUTATHIONE_PEROXID_3"/>
    <property type="match status" value="1"/>
</dbReference>
<dbReference type="PRINTS" id="PR01011">
    <property type="entry name" value="GLUTPROXDASE"/>
</dbReference>
<dbReference type="Gene3D" id="3.40.30.10">
    <property type="entry name" value="Glutaredoxin"/>
    <property type="match status" value="1"/>
</dbReference>
<dbReference type="SUPFAM" id="SSF52833">
    <property type="entry name" value="Thioredoxin-like"/>
    <property type="match status" value="1"/>
</dbReference>
<dbReference type="Pfam" id="PF00255">
    <property type="entry name" value="GSHPx"/>
    <property type="match status" value="1"/>
</dbReference>
<gene>
    <name evidence="6" type="ordered locus">Hprae_1787</name>
</gene>
<dbReference type="eggNOG" id="COG0386">
    <property type="taxonomic scope" value="Bacteria"/>
</dbReference>
<dbReference type="InterPro" id="IPR029760">
    <property type="entry name" value="GPX_CS"/>
</dbReference>
<reference evidence="6 7" key="2">
    <citation type="journal article" date="2011" name="Stand. Genomic Sci.">
        <title>Complete genome sequence of the extremely halophilic Halanaerobium praevalens type strain (GSL).</title>
        <authorList>
            <person name="Ivanova N."/>
            <person name="Sikorski J."/>
            <person name="Chertkov O."/>
            <person name="Nolan M."/>
            <person name="Lucas S."/>
            <person name="Hammon N."/>
            <person name="Deshpande S."/>
            <person name="Cheng J.F."/>
            <person name="Tapia R."/>
            <person name="Han C."/>
            <person name="Goodwin L."/>
            <person name="Pitluck S."/>
            <person name="Huntemann M."/>
            <person name="Liolios K."/>
            <person name="Pagani I."/>
            <person name="Mavromatis K."/>
            <person name="Ovchinikova G."/>
            <person name="Pati A."/>
            <person name="Chen A."/>
            <person name="Palaniappan K."/>
            <person name="Land M."/>
            <person name="Hauser L."/>
            <person name="Brambilla E.M."/>
            <person name="Kannan K.P."/>
            <person name="Rohde M."/>
            <person name="Tindall B.J."/>
            <person name="Goker M."/>
            <person name="Detter J.C."/>
            <person name="Woyke T."/>
            <person name="Bristow J."/>
            <person name="Eisen J.A."/>
            <person name="Markowitz V."/>
            <person name="Hugenholtz P."/>
            <person name="Kyrpides N.C."/>
            <person name="Klenk H.P."/>
            <person name="Lapidus A."/>
        </authorList>
    </citation>
    <scope>NUCLEOTIDE SEQUENCE [LARGE SCALE GENOMIC DNA]</scope>
    <source>
        <strain evidence="7">ATCC 33744 / DSM 2228 / GSL</strain>
    </source>
</reference>
<dbReference type="EMBL" id="CP002175">
    <property type="protein sequence ID" value="ADO77912.1"/>
    <property type="molecule type" value="Genomic_DNA"/>
</dbReference>
<name>E3DQK1_HALPG</name>
<dbReference type="GO" id="GO:0034599">
    <property type="term" value="P:cellular response to oxidative stress"/>
    <property type="evidence" value="ECO:0007669"/>
    <property type="project" value="TreeGrafter"/>
</dbReference>
<comment type="similarity">
    <text evidence="1 5">Belongs to the glutathione peroxidase family.</text>
</comment>
<dbReference type="STRING" id="572479.Hprae_1787"/>
<dbReference type="PANTHER" id="PTHR11592:SF78">
    <property type="entry name" value="GLUTATHIONE PEROXIDASE"/>
    <property type="match status" value="1"/>
</dbReference>
<feature type="active site" evidence="4">
    <location>
        <position position="35"/>
    </location>
</feature>
<accession>E3DQK1</accession>
<dbReference type="PROSITE" id="PS00763">
    <property type="entry name" value="GLUTATHIONE_PEROXID_2"/>
    <property type="match status" value="1"/>
</dbReference>
<dbReference type="KEGG" id="hpk:Hprae_1787"/>
<dbReference type="OrthoDB" id="9809733at2"/>
<dbReference type="CDD" id="cd00340">
    <property type="entry name" value="GSH_Peroxidase"/>
    <property type="match status" value="1"/>
</dbReference>
<organism evidence="6 7">
    <name type="scientific">Halanaerobium praevalens (strain ATCC 33744 / DSM 2228 / GSL)</name>
    <dbReference type="NCBI Taxonomy" id="572479"/>
    <lineage>
        <taxon>Bacteria</taxon>
        <taxon>Bacillati</taxon>
        <taxon>Bacillota</taxon>
        <taxon>Clostridia</taxon>
        <taxon>Halanaerobiales</taxon>
        <taxon>Halanaerobiaceae</taxon>
        <taxon>Halanaerobium</taxon>
    </lineage>
</organism>
<dbReference type="InterPro" id="IPR036249">
    <property type="entry name" value="Thioredoxin-like_sf"/>
</dbReference>
<keyword evidence="7" id="KW-1185">Reference proteome</keyword>
<reference evidence="7" key="1">
    <citation type="submission" date="2010-10" db="EMBL/GenBank/DDBJ databases">
        <title>The complete genome of Halanaerobium praevalens DSM 2228.</title>
        <authorList>
            <consortium name="US DOE Joint Genome Institute (JGI-PGF)"/>
            <person name="Lucas S."/>
            <person name="Copeland A."/>
            <person name="Lapidus A."/>
            <person name="Glavina del Rio T."/>
            <person name="Dalin E."/>
            <person name="Tice H."/>
            <person name="Bruce D."/>
            <person name="Goodwin L."/>
            <person name="Pitluck S."/>
            <person name="Kyrpides N."/>
            <person name="Mavromatis K."/>
            <person name="Ivanova N."/>
            <person name="Ovchinnikova G."/>
            <person name="Chertkov O."/>
            <person name="Detter J.C."/>
            <person name="Han C."/>
            <person name="Larimer F."/>
            <person name="Land M."/>
            <person name="Hauser L."/>
            <person name="Markowitz V."/>
            <person name="Cheng J.-F."/>
            <person name="Hugenholtz P."/>
            <person name="Woyke T."/>
            <person name="Wu D."/>
            <person name="Tindall B."/>
            <person name="Pomrenke H.G."/>
            <person name="Brambilla E."/>
            <person name="Klenk H.-P."/>
            <person name="Eisen J.A."/>
        </authorList>
    </citation>
    <scope>NUCLEOTIDE SEQUENCE [LARGE SCALE GENOMIC DNA]</scope>
    <source>
        <strain evidence="7">ATCC 33744 / DSM 2228 / GSL</strain>
    </source>
</reference>
<protein>
    <recommendedName>
        <fullName evidence="5">Glutathione peroxidase</fullName>
    </recommendedName>
</protein>
<dbReference type="PROSITE" id="PS00460">
    <property type="entry name" value="GLUTATHIONE_PEROXID_1"/>
    <property type="match status" value="1"/>
</dbReference>
<proteinExistence type="inferred from homology"/>
<dbReference type="PANTHER" id="PTHR11592">
    <property type="entry name" value="GLUTATHIONE PEROXIDASE"/>
    <property type="match status" value="1"/>
</dbReference>
<evidence type="ECO:0000256" key="5">
    <source>
        <dbReference type="RuleBase" id="RU000499"/>
    </source>
</evidence>
<evidence type="ECO:0000313" key="7">
    <source>
        <dbReference type="Proteomes" id="UP000006866"/>
    </source>
</evidence>
<keyword evidence="3 5" id="KW-0560">Oxidoreductase</keyword>
<evidence type="ECO:0000256" key="4">
    <source>
        <dbReference type="PIRSR" id="PIRSR000303-1"/>
    </source>
</evidence>
<dbReference type="RefSeq" id="WP_014553929.1">
    <property type="nucleotide sequence ID" value="NC_017455.1"/>
</dbReference>